<sequence length="240" mass="27398">MSNDSSRDKYRALEGRMRMLAEDEGNVFVPSPEPEGSVQYVFICMEPSLGGRSAEELQARIEAGARNFLNSVEDFILHFCAHRYLCDSGERYHVTDVSKGAMPVSSAGANRRERYDRWYSLLQEEIDLVATSDAHCYAVGKSVDEFLSERDFQWPFTYLLHYSPQAARARNKGIEGNEDRFEAFRETVSAEDVLSVAEQTLEASSVPSRFQEEVLSRLEERGLTSSQKKLIFNYKLTFEE</sequence>
<evidence type="ECO:0000313" key="1">
    <source>
        <dbReference type="EMBL" id="MCS3676243.1"/>
    </source>
</evidence>
<evidence type="ECO:0000313" key="2">
    <source>
        <dbReference type="Proteomes" id="UP001155027"/>
    </source>
</evidence>
<accession>A0A9X2TAA1</accession>
<proteinExistence type="predicted"/>
<dbReference type="Proteomes" id="UP001155027">
    <property type="component" value="Unassembled WGS sequence"/>
</dbReference>
<reference evidence="1" key="1">
    <citation type="submission" date="2022-08" db="EMBL/GenBank/DDBJ databases">
        <title>Genomic Encyclopedia of Type Strains, Phase V (KMG-V): Genome sequencing to study the core and pangenomes of soil and plant-associated prokaryotes.</title>
        <authorList>
            <person name="Whitman W."/>
        </authorList>
    </citation>
    <scope>NUCLEOTIDE SEQUENCE</scope>
    <source>
        <strain evidence="1">0</strain>
    </source>
</reference>
<dbReference type="RefSeq" id="WP_259079098.1">
    <property type="nucleotide sequence ID" value="NZ_JANUAU010000001.1"/>
</dbReference>
<protein>
    <submittedName>
        <fullName evidence="1">Uncharacterized protein</fullName>
    </submittedName>
</protein>
<gene>
    <name evidence="1" type="ORF">GGP71_000139</name>
</gene>
<dbReference type="EMBL" id="JANUAU010000001">
    <property type="protein sequence ID" value="MCS3676243.1"/>
    <property type="molecule type" value="Genomic_DNA"/>
</dbReference>
<organism evidence="1 2">
    <name type="scientific">Salinibacter ruber</name>
    <dbReference type="NCBI Taxonomy" id="146919"/>
    <lineage>
        <taxon>Bacteria</taxon>
        <taxon>Pseudomonadati</taxon>
        <taxon>Rhodothermota</taxon>
        <taxon>Rhodothermia</taxon>
        <taxon>Rhodothermales</taxon>
        <taxon>Salinibacteraceae</taxon>
        <taxon>Salinibacter</taxon>
    </lineage>
</organism>
<dbReference type="AlphaFoldDB" id="A0A9X2TAA1"/>
<name>A0A9X2TAA1_9BACT</name>
<comment type="caution">
    <text evidence="1">The sequence shown here is derived from an EMBL/GenBank/DDBJ whole genome shotgun (WGS) entry which is preliminary data.</text>
</comment>